<dbReference type="GO" id="GO:0005737">
    <property type="term" value="C:cytoplasm"/>
    <property type="evidence" value="ECO:0007669"/>
    <property type="project" value="UniProtKB-SubCell"/>
</dbReference>
<dbReference type="PANTHER" id="PTHR16036">
    <property type="entry name" value="ANKYRIN REPEAT AND ZINC FINGER DOMAIN-CONTAINING PROTEIN 1"/>
    <property type="match status" value="1"/>
</dbReference>
<comment type="domain">
    <text evidence="10">The VLRF1 domain mediates binding to the 60S ribosomal subunit.</text>
</comment>
<proteinExistence type="inferred from homology"/>
<dbReference type="AlphaFoldDB" id="A0A0B1P682"/>
<comment type="similarity">
    <text evidence="2 10">Belongs to the ANKZF1/VMS1 family.</text>
</comment>
<name>A0A0B1P682_UNCNE</name>
<dbReference type="PROSITE" id="PS52044">
    <property type="entry name" value="VLRF1"/>
    <property type="match status" value="1"/>
</dbReference>
<dbReference type="InterPro" id="IPR036770">
    <property type="entry name" value="Ankyrin_rpt-contain_sf"/>
</dbReference>
<feature type="active site" evidence="10">
    <location>
        <position position="293"/>
    </location>
</feature>
<gene>
    <name evidence="14" type="ORF">EV44_g1509</name>
</gene>
<evidence type="ECO:0000313" key="14">
    <source>
        <dbReference type="EMBL" id="KHJ32184.1"/>
    </source>
</evidence>
<evidence type="ECO:0000256" key="12">
    <source>
        <dbReference type="SAM" id="MobiDB-lite"/>
    </source>
</evidence>
<dbReference type="OMA" id="GPHIFMC"/>
<evidence type="ECO:0000256" key="3">
    <source>
        <dbReference type="ARBA" id="ARBA00022490"/>
    </source>
</evidence>
<evidence type="ECO:0000256" key="5">
    <source>
        <dbReference type="ARBA" id="ARBA00022737"/>
    </source>
</evidence>
<keyword evidence="7 10" id="KW-0378">Hydrolase</keyword>
<protein>
    <submittedName>
        <fullName evidence="14">Putative ankyrin repeat and zinc finger domain-containing protein</fullName>
    </submittedName>
</protein>
<dbReference type="SUPFAM" id="SSF48403">
    <property type="entry name" value="Ankyrin repeat"/>
    <property type="match status" value="1"/>
</dbReference>
<feature type="coiled-coil region" evidence="11">
    <location>
        <begin position="560"/>
        <end position="590"/>
    </location>
</feature>
<keyword evidence="8" id="KW-0040">ANK repeat</keyword>
<accession>A0A0B1P682</accession>
<keyword evidence="5" id="KW-0677">Repeat</keyword>
<dbReference type="PANTHER" id="PTHR16036:SF2">
    <property type="entry name" value="TRNA ENDONUCLEASE ANKZF1"/>
    <property type="match status" value="1"/>
</dbReference>
<evidence type="ECO:0000256" key="4">
    <source>
        <dbReference type="ARBA" id="ARBA00022722"/>
    </source>
</evidence>
<evidence type="ECO:0000256" key="8">
    <source>
        <dbReference type="ARBA" id="ARBA00023043"/>
    </source>
</evidence>
<dbReference type="Proteomes" id="UP000030854">
    <property type="component" value="Unassembled WGS sequence"/>
</dbReference>
<reference evidence="14 15" key="1">
    <citation type="journal article" date="2014" name="BMC Genomics">
        <title>Adaptive genomic structural variation in the grape powdery mildew pathogen, Erysiphe necator.</title>
        <authorList>
            <person name="Jones L."/>
            <person name="Riaz S."/>
            <person name="Morales-Cruz A."/>
            <person name="Amrine K.C."/>
            <person name="McGuire B."/>
            <person name="Gubler W.D."/>
            <person name="Walker M.A."/>
            <person name="Cantu D."/>
        </authorList>
    </citation>
    <scope>NUCLEOTIDE SEQUENCE [LARGE SCALE GENOMIC DNA]</scope>
    <source>
        <strain evidence="15">c</strain>
    </source>
</reference>
<dbReference type="GO" id="GO:0016787">
    <property type="term" value="F:hydrolase activity"/>
    <property type="evidence" value="ECO:0007669"/>
    <property type="project" value="UniProtKB-KW"/>
</dbReference>
<feature type="compositionally biased region" description="Basic and acidic residues" evidence="12">
    <location>
        <begin position="622"/>
        <end position="640"/>
    </location>
</feature>
<keyword evidence="6 10" id="KW-0255">Endonuclease</keyword>
<dbReference type="Pfam" id="PF18826">
    <property type="entry name" value="bVLRF1"/>
    <property type="match status" value="1"/>
</dbReference>
<dbReference type="STRING" id="52586.A0A0B1P682"/>
<dbReference type="InterPro" id="IPR047139">
    <property type="entry name" value="ANKZ1/VMS1"/>
</dbReference>
<dbReference type="GO" id="GO:0036503">
    <property type="term" value="P:ERAD pathway"/>
    <property type="evidence" value="ECO:0007669"/>
    <property type="project" value="TreeGrafter"/>
</dbReference>
<dbReference type="InterPro" id="IPR041175">
    <property type="entry name" value="VLRF1/Vms1"/>
</dbReference>
<dbReference type="EMBL" id="JNVN01002258">
    <property type="protein sequence ID" value="KHJ32184.1"/>
    <property type="molecule type" value="Genomic_DNA"/>
</dbReference>
<dbReference type="Gene3D" id="1.25.40.20">
    <property type="entry name" value="Ankyrin repeat-containing domain"/>
    <property type="match status" value="1"/>
</dbReference>
<evidence type="ECO:0000313" key="15">
    <source>
        <dbReference type="Proteomes" id="UP000030854"/>
    </source>
</evidence>
<evidence type="ECO:0000256" key="1">
    <source>
        <dbReference type="ARBA" id="ARBA00004496"/>
    </source>
</evidence>
<evidence type="ECO:0000256" key="9">
    <source>
        <dbReference type="ARBA" id="ARBA00023054"/>
    </source>
</evidence>
<feature type="domain" description="VLRF1" evidence="13">
    <location>
        <begin position="235"/>
        <end position="393"/>
    </location>
</feature>
<keyword evidence="15" id="KW-1185">Reference proteome</keyword>
<organism evidence="14 15">
    <name type="scientific">Uncinula necator</name>
    <name type="common">Grape powdery mildew</name>
    <dbReference type="NCBI Taxonomy" id="52586"/>
    <lineage>
        <taxon>Eukaryota</taxon>
        <taxon>Fungi</taxon>
        <taxon>Dikarya</taxon>
        <taxon>Ascomycota</taxon>
        <taxon>Pezizomycotina</taxon>
        <taxon>Leotiomycetes</taxon>
        <taxon>Erysiphales</taxon>
        <taxon>Erysiphaceae</taxon>
        <taxon>Erysiphe</taxon>
    </lineage>
</organism>
<evidence type="ECO:0000259" key="13">
    <source>
        <dbReference type="PROSITE" id="PS52044"/>
    </source>
</evidence>
<keyword evidence="3 10" id="KW-0963">Cytoplasm</keyword>
<dbReference type="HOGENOM" id="CLU_014293_1_1_1"/>
<evidence type="ECO:0000256" key="7">
    <source>
        <dbReference type="ARBA" id="ARBA00022801"/>
    </source>
</evidence>
<feature type="region of interest" description="Disordered" evidence="12">
    <location>
        <begin position="614"/>
        <end position="640"/>
    </location>
</feature>
<comment type="caution">
    <text evidence="14">The sequence shown here is derived from an EMBL/GenBank/DDBJ whole genome shotgun (WGS) entry which is preliminary data.</text>
</comment>
<sequence length="661" mass="75160">MSKENEVDKKPYYVYNLPQNLLKTLALKESTASNSHDEFHEIDNGHSNVGASQSDDSIGAQTCSLCLVKFVNVEEQRDHVQSDLHFYNVKQKIRGGNIVTEQEFEDLTWDLSESNSGSDVSDFEENRQKNEPNMTAISVLLKRQARINLDSTGSNDRDWENQYPATAKSSLILFKSSTLPENVYLGIYRSLHYDPEHKNDPSILEWLKRKQITSKFGVNNMQCKDNQSQSSLSLNQPHFFLCMIGGGHFAGMVVSLIPKQNGHSSIVGTKDITILAHKTFHRYTTRRKQGGAQSANDSAKGAAHSAGASLRRYNEQALMDEVRLLLQEWKCMIDSSDLLFIRATGSTNRRILFGPYNDQVLRQNDPRVRGFPFNTRRPTQKELTRCFLELTQTKIVEVNEPEITAKLDSKSLAENRNLPIKSNKESSIVLSEISEEEQTALLHTSQLQALIRRNRLPALLAYMKNNSLPPDFRFQPLNNPQNFQASTPLLLAAHLNSVPLITGLLLKGKANPAARNQNGKTAYELASDLASRQAFRVARYELGENHWDWKQAGVPNGISREDAEVEIKKEREEEERKEQLRRKLELERLKTESSDRSIENVSLGKAAMRGRMATLGKVQKTAQEKREDEARGLTPEMRMKLDRERRARAAEERMKKMVYKS</sequence>
<evidence type="ECO:0000256" key="2">
    <source>
        <dbReference type="ARBA" id="ARBA00009262"/>
    </source>
</evidence>
<evidence type="ECO:0000256" key="6">
    <source>
        <dbReference type="ARBA" id="ARBA00022759"/>
    </source>
</evidence>
<evidence type="ECO:0000256" key="10">
    <source>
        <dbReference type="PROSITE-ProRule" id="PRU01389"/>
    </source>
</evidence>
<dbReference type="GO" id="GO:0004519">
    <property type="term" value="F:endonuclease activity"/>
    <property type="evidence" value="ECO:0007669"/>
    <property type="project" value="UniProtKB-KW"/>
</dbReference>
<comment type="subcellular location">
    <subcellularLocation>
        <location evidence="1">Cytoplasm</location>
    </subcellularLocation>
</comment>
<evidence type="ECO:0000256" key="11">
    <source>
        <dbReference type="SAM" id="Coils"/>
    </source>
</evidence>
<keyword evidence="9 11" id="KW-0175">Coiled coil</keyword>
<keyword evidence="4 10" id="KW-0540">Nuclease</keyword>